<dbReference type="Proteomes" id="UP000028582">
    <property type="component" value="Unassembled WGS sequence"/>
</dbReference>
<keyword evidence="2 4" id="KW-0694">RNA-binding</keyword>
<feature type="domain" description="RRM" evidence="6">
    <location>
        <begin position="194"/>
        <end position="276"/>
    </location>
</feature>
<gene>
    <name evidence="7" type="ORF">F444_17125</name>
</gene>
<evidence type="ECO:0000256" key="4">
    <source>
        <dbReference type="PROSITE-ProRule" id="PRU00176"/>
    </source>
</evidence>
<dbReference type="GO" id="GO:0006397">
    <property type="term" value="P:mRNA processing"/>
    <property type="evidence" value="ECO:0007669"/>
    <property type="project" value="UniProtKB-KW"/>
</dbReference>
<dbReference type="Pfam" id="PF00076">
    <property type="entry name" value="RRM_1"/>
    <property type="match status" value="1"/>
</dbReference>
<feature type="compositionally biased region" description="Low complexity" evidence="5">
    <location>
        <begin position="46"/>
        <end position="62"/>
    </location>
</feature>
<comment type="caution">
    <text evidence="7">The sequence shown here is derived from an EMBL/GenBank/DDBJ whole genome shotgun (WGS) entry which is preliminary data.</text>
</comment>
<feature type="region of interest" description="Disordered" evidence="5">
    <location>
        <begin position="29"/>
        <end position="84"/>
    </location>
</feature>
<dbReference type="PANTHER" id="PTHR23139">
    <property type="entry name" value="RNA-BINDING PROTEIN"/>
    <property type="match status" value="1"/>
</dbReference>
<dbReference type="Gene3D" id="3.30.1330.30">
    <property type="match status" value="1"/>
</dbReference>
<dbReference type="GO" id="GO:0008380">
    <property type="term" value="P:RNA splicing"/>
    <property type="evidence" value="ECO:0007669"/>
    <property type="project" value="UniProtKB-KW"/>
</dbReference>
<dbReference type="InterPro" id="IPR035979">
    <property type="entry name" value="RBD_domain_sf"/>
</dbReference>
<dbReference type="InterPro" id="IPR000504">
    <property type="entry name" value="RRM_dom"/>
</dbReference>
<dbReference type="InterPro" id="IPR012677">
    <property type="entry name" value="Nucleotide-bd_a/b_plait_sf"/>
</dbReference>
<sequence length="437" mass="48466">MSGKPRTARRTLQTLDTFVQVAIDASTLATPSAKEKSRRRRKKSQQEASNPLALPLQAKAVVPPAPPAPAKPSRRKRKTKLKNSILQSRKTLQRCKFRVRGLITAKDLEDEDEAEEVEEEVRADFERFGQLKEIVVVKGKKTKVEAGNLVGDVIVTFQDSSNASSAFDVFDGKLFGGNTVTCNWEAQSEGDKNFVVVVSGILTPEELEDPDEVADVEEKLMQIFAKHGKVKDLWLNNTTGEVTVSFSESCDADRLVQAMNKSRYGGRDVTAHLEYSSKNSQLVDENAARQGEIVATRIANPLVQPTESPELQNLVGLFLKRLAALQERAHAQNKASKRSRRLVIGMHEARRGLVCNKIVLLIIATDLDGCEAVEEKYREVVTIAEEHEVPVLAPVNRRKLGKMVQKSVRVSCVGVYSAEGANDLFQQILQNMRSIPQ</sequence>
<evidence type="ECO:0000256" key="2">
    <source>
        <dbReference type="ARBA" id="ARBA00022884"/>
    </source>
</evidence>
<dbReference type="PROSITE" id="PS50102">
    <property type="entry name" value="RRM"/>
    <property type="match status" value="2"/>
</dbReference>
<name>A0A080ZG20_PHYNI</name>
<dbReference type="OrthoDB" id="263617at2759"/>
<dbReference type="SUPFAM" id="SSF55315">
    <property type="entry name" value="L30e-like"/>
    <property type="match status" value="1"/>
</dbReference>
<evidence type="ECO:0000256" key="5">
    <source>
        <dbReference type="SAM" id="MobiDB-lite"/>
    </source>
</evidence>
<evidence type="ECO:0000259" key="6">
    <source>
        <dbReference type="PROSITE" id="PS50102"/>
    </source>
</evidence>
<keyword evidence="3" id="KW-0508">mRNA splicing</keyword>
<dbReference type="Pfam" id="PF01248">
    <property type="entry name" value="Ribosomal_L7Ae"/>
    <property type="match status" value="1"/>
</dbReference>
<dbReference type="GO" id="GO:0003723">
    <property type="term" value="F:RNA binding"/>
    <property type="evidence" value="ECO:0007669"/>
    <property type="project" value="UniProtKB-UniRule"/>
</dbReference>
<proteinExistence type="predicted"/>
<evidence type="ECO:0000256" key="1">
    <source>
        <dbReference type="ARBA" id="ARBA00022664"/>
    </source>
</evidence>
<dbReference type="Gene3D" id="3.30.70.330">
    <property type="match status" value="2"/>
</dbReference>
<evidence type="ECO:0000313" key="7">
    <source>
        <dbReference type="EMBL" id="ETO65581.1"/>
    </source>
</evidence>
<dbReference type="InterPro" id="IPR004038">
    <property type="entry name" value="Ribosomal_eL8/eL30/eS12/Gad45"/>
</dbReference>
<protein>
    <recommendedName>
        <fullName evidence="6">RRM domain-containing protein</fullName>
    </recommendedName>
</protein>
<evidence type="ECO:0000313" key="8">
    <source>
        <dbReference type="Proteomes" id="UP000028582"/>
    </source>
</evidence>
<dbReference type="SUPFAM" id="SSF54928">
    <property type="entry name" value="RNA-binding domain, RBD"/>
    <property type="match status" value="2"/>
</dbReference>
<reference evidence="7 8" key="1">
    <citation type="submission" date="2013-11" db="EMBL/GenBank/DDBJ databases">
        <title>The Genome Sequence of Phytophthora parasitica P1976.</title>
        <authorList>
            <consortium name="The Broad Institute Genomics Platform"/>
            <person name="Russ C."/>
            <person name="Tyler B."/>
            <person name="Panabieres F."/>
            <person name="Shan W."/>
            <person name="Tripathy S."/>
            <person name="Grunwald N."/>
            <person name="Machado M."/>
            <person name="Johnson C.S."/>
            <person name="Walker B."/>
            <person name="Young S."/>
            <person name="Zeng Q."/>
            <person name="Gargeya S."/>
            <person name="Fitzgerald M."/>
            <person name="Haas B."/>
            <person name="Abouelleil A."/>
            <person name="Allen A.W."/>
            <person name="Alvarado L."/>
            <person name="Arachchi H.M."/>
            <person name="Berlin A.M."/>
            <person name="Chapman S.B."/>
            <person name="Gainer-Dewar J."/>
            <person name="Goldberg J."/>
            <person name="Griggs A."/>
            <person name="Gujja S."/>
            <person name="Hansen M."/>
            <person name="Howarth C."/>
            <person name="Imamovic A."/>
            <person name="Ireland A."/>
            <person name="Larimer J."/>
            <person name="McCowan C."/>
            <person name="Murphy C."/>
            <person name="Pearson M."/>
            <person name="Poon T.W."/>
            <person name="Priest M."/>
            <person name="Roberts A."/>
            <person name="Saif S."/>
            <person name="Shea T."/>
            <person name="Sisk P."/>
            <person name="Sykes S."/>
            <person name="Wortman J."/>
            <person name="Nusbaum C."/>
            <person name="Birren B."/>
        </authorList>
    </citation>
    <scope>NUCLEOTIDE SEQUENCE [LARGE SCALE GENOMIC DNA]</scope>
    <source>
        <strain evidence="7 8">P1976</strain>
    </source>
</reference>
<dbReference type="SMART" id="SM00360">
    <property type="entry name" value="RRM"/>
    <property type="match status" value="2"/>
</dbReference>
<accession>A0A080ZG20</accession>
<feature type="domain" description="RRM" evidence="6">
    <location>
        <begin position="101"/>
        <end position="187"/>
    </location>
</feature>
<feature type="compositionally biased region" description="Basic residues" evidence="5">
    <location>
        <begin position="72"/>
        <end position="81"/>
    </location>
</feature>
<organism evidence="7 8">
    <name type="scientific">Phytophthora nicotianae P1976</name>
    <dbReference type="NCBI Taxonomy" id="1317066"/>
    <lineage>
        <taxon>Eukaryota</taxon>
        <taxon>Sar</taxon>
        <taxon>Stramenopiles</taxon>
        <taxon>Oomycota</taxon>
        <taxon>Peronosporomycetes</taxon>
        <taxon>Peronosporales</taxon>
        <taxon>Peronosporaceae</taxon>
        <taxon>Phytophthora</taxon>
    </lineage>
</organism>
<evidence type="ECO:0000256" key="3">
    <source>
        <dbReference type="ARBA" id="ARBA00023187"/>
    </source>
</evidence>
<keyword evidence="1" id="KW-0507">mRNA processing</keyword>
<dbReference type="EMBL" id="ANJA01003180">
    <property type="protein sequence ID" value="ETO65581.1"/>
    <property type="molecule type" value="Genomic_DNA"/>
</dbReference>
<dbReference type="InterPro" id="IPR029064">
    <property type="entry name" value="Ribosomal_eL30-like_sf"/>
</dbReference>
<dbReference type="AlphaFoldDB" id="A0A080ZG20"/>